<evidence type="ECO:0000313" key="1">
    <source>
        <dbReference type="EMBL" id="QPC81605.1"/>
    </source>
</evidence>
<keyword evidence="2" id="KW-1185">Reference proteome</keyword>
<organism evidence="1 2">
    <name type="scientific">Phototrophicus methaneseepsis</name>
    <dbReference type="NCBI Taxonomy" id="2710758"/>
    <lineage>
        <taxon>Bacteria</taxon>
        <taxon>Bacillati</taxon>
        <taxon>Chloroflexota</taxon>
        <taxon>Candidatus Thermofontia</taxon>
        <taxon>Phototrophicales</taxon>
        <taxon>Phototrophicaceae</taxon>
        <taxon>Phototrophicus</taxon>
    </lineage>
</organism>
<dbReference type="KEGG" id="pmet:G4Y79_18190"/>
<dbReference type="RefSeq" id="WP_195169677.1">
    <property type="nucleotide sequence ID" value="NZ_CP062983.1"/>
</dbReference>
<protein>
    <submittedName>
        <fullName evidence="1">Uncharacterized protein</fullName>
    </submittedName>
</protein>
<dbReference type="AlphaFoldDB" id="A0A7S8E776"/>
<sequence>MWVLAKWEPMAVINDPSREQIKIAIHALDNQSRIGVSLFRASGDDGDERIVIVGGTRVNVEYWPAGAEMPTHHLHDMRTLQTAVFDINFGEQGSLRYPANETVQKIVAIEAVLHFYEYGSIEDTLWTRYPDALP</sequence>
<accession>A0A7S8E776</accession>
<gene>
    <name evidence="1" type="ORF">G4Y79_18190</name>
</gene>
<dbReference type="Proteomes" id="UP000594468">
    <property type="component" value="Chromosome"/>
</dbReference>
<proteinExistence type="predicted"/>
<name>A0A7S8E776_9CHLR</name>
<evidence type="ECO:0000313" key="2">
    <source>
        <dbReference type="Proteomes" id="UP000594468"/>
    </source>
</evidence>
<reference evidence="1 2" key="1">
    <citation type="submission" date="2020-02" db="EMBL/GenBank/DDBJ databases">
        <authorList>
            <person name="Zheng R.K."/>
            <person name="Sun C.M."/>
        </authorList>
    </citation>
    <scope>NUCLEOTIDE SEQUENCE [LARGE SCALE GENOMIC DNA]</scope>
    <source>
        <strain evidence="2">rifampicinis</strain>
    </source>
</reference>
<dbReference type="EMBL" id="CP062983">
    <property type="protein sequence ID" value="QPC81605.1"/>
    <property type="molecule type" value="Genomic_DNA"/>
</dbReference>